<accession>A0A4Z0AAY1</accession>
<protein>
    <submittedName>
        <fullName evidence="1">Uncharacterized protein</fullName>
    </submittedName>
</protein>
<evidence type="ECO:0000313" key="1">
    <source>
        <dbReference type="EMBL" id="TFY83491.1"/>
    </source>
</evidence>
<sequence length="407" mass="47050">MVTIYDEDDRAAACLFSSAVIEYLSRTQPNELGVAVYLFIISEIVDAQQSQTLKHETRIKMLWRGPFFLESWHNNILQHPYYSVNTHFITRELYDILMIFIDAMLSLILAHRNFFPNIPLLPWLCSTEVCEHAFGCARKIQKDFTFVEWILMIPKLTTLMAGELRMKKGIQAKASDHRSGYHHSWFDVKGLDMANLAMFPSDDIFQCLINTAHEEAESLLRILGIQPEPLDDPVVLQEHLSHSFALIDMPFDEPRVDEESNDVNQLDELLWVDEKDSQHAFHSTNNLEKMWKDHPDTKALDFGKNADEFNWKALIDARQQHETDEARSAITYRYRQTTAAELVAQQVSDSSGPDNKLAQGTNVPFAEETTVLKASMVTEWDRARCLVERVEICEDKEWHIGYFAEYT</sequence>
<dbReference type="STRING" id="135208.A0A4Z0AAY1"/>
<dbReference type="OrthoDB" id="73076at2759"/>
<evidence type="ECO:0000313" key="2">
    <source>
        <dbReference type="Proteomes" id="UP000298061"/>
    </source>
</evidence>
<organism evidence="1 2">
    <name type="scientific">Hericium alpestre</name>
    <dbReference type="NCBI Taxonomy" id="135208"/>
    <lineage>
        <taxon>Eukaryota</taxon>
        <taxon>Fungi</taxon>
        <taxon>Dikarya</taxon>
        <taxon>Basidiomycota</taxon>
        <taxon>Agaricomycotina</taxon>
        <taxon>Agaricomycetes</taxon>
        <taxon>Russulales</taxon>
        <taxon>Hericiaceae</taxon>
        <taxon>Hericium</taxon>
    </lineage>
</organism>
<reference evidence="1 2" key="1">
    <citation type="submission" date="2019-02" db="EMBL/GenBank/DDBJ databases">
        <title>Genome sequencing of the rare red list fungi Hericium alpestre (H. flagellum).</title>
        <authorList>
            <person name="Buettner E."/>
            <person name="Kellner H."/>
        </authorList>
    </citation>
    <scope>NUCLEOTIDE SEQUENCE [LARGE SCALE GENOMIC DNA]</scope>
    <source>
        <strain evidence="1 2">DSM 108284</strain>
    </source>
</reference>
<dbReference type="AlphaFoldDB" id="A0A4Z0AAY1"/>
<dbReference type="Proteomes" id="UP000298061">
    <property type="component" value="Unassembled WGS sequence"/>
</dbReference>
<name>A0A4Z0AAY1_9AGAM</name>
<dbReference type="EMBL" id="SFCI01000025">
    <property type="protein sequence ID" value="TFY83491.1"/>
    <property type="molecule type" value="Genomic_DNA"/>
</dbReference>
<gene>
    <name evidence="1" type="ORF">EWM64_g516</name>
</gene>
<proteinExistence type="predicted"/>
<comment type="caution">
    <text evidence="1">The sequence shown here is derived from an EMBL/GenBank/DDBJ whole genome shotgun (WGS) entry which is preliminary data.</text>
</comment>
<keyword evidence="2" id="KW-1185">Reference proteome</keyword>